<dbReference type="EMBL" id="JACGCI010000010">
    <property type="protein sequence ID" value="KAF6761051.1"/>
    <property type="molecule type" value="Genomic_DNA"/>
</dbReference>
<accession>A0A8H6I8X6</accession>
<comment type="caution">
    <text evidence="3">The sequence shown here is derived from an EMBL/GenBank/DDBJ whole genome shotgun (WGS) entry which is preliminary data.</text>
</comment>
<dbReference type="OrthoDB" id="3199068at2759"/>
<proteinExistence type="predicted"/>
<gene>
    <name evidence="3" type="ORF">DFP72DRAFT_30864</name>
</gene>
<dbReference type="Proteomes" id="UP000521943">
    <property type="component" value="Unassembled WGS sequence"/>
</dbReference>
<organism evidence="3 4">
    <name type="scientific">Ephemerocybe angulata</name>
    <dbReference type="NCBI Taxonomy" id="980116"/>
    <lineage>
        <taxon>Eukaryota</taxon>
        <taxon>Fungi</taxon>
        <taxon>Dikarya</taxon>
        <taxon>Basidiomycota</taxon>
        <taxon>Agaricomycotina</taxon>
        <taxon>Agaricomycetes</taxon>
        <taxon>Agaricomycetidae</taxon>
        <taxon>Agaricales</taxon>
        <taxon>Agaricineae</taxon>
        <taxon>Psathyrellaceae</taxon>
        <taxon>Ephemerocybe</taxon>
    </lineage>
</organism>
<dbReference type="AlphaFoldDB" id="A0A8H6I8X6"/>
<evidence type="ECO:0000313" key="3">
    <source>
        <dbReference type="EMBL" id="KAF6761051.1"/>
    </source>
</evidence>
<feature type="compositionally biased region" description="Low complexity" evidence="2">
    <location>
        <begin position="348"/>
        <end position="370"/>
    </location>
</feature>
<feature type="region of interest" description="Disordered" evidence="2">
    <location>
        <begin position="337"/>
        <end position="377"/>
    </location>
</feature>
<keyword evidence="4" id="KW-1185">Reference proteome</keyword>
<reference evidence="3 4" key="1">
    <citation type="submission" date="2020-07" db="EMBL/GenBank/DDBJ databases">
        <title>Comparative genomics of pyrophilous fungi reveals a link between fire events and developmental genes.</title>
        <authorList>
            <consortium name="DOE Joint Genome Institute"/>
            <person name="Steindorff A.S."/>
            <person name="Carver A."/>
            <person name="Calhoun S."/>
            <person name="Stillman K."/>
            <person name="Liu H."/>
            <person name="Lipzen A."/>
            <person name="Pangilinan J."/>
            <person name="Labutti K."/>
            <person name="Bruns T.D."/>
            <person name="Grigoriev I.V."/>
        </authorList>
    </citation>
    <scope>NUCLEOTIDE SEQUENCE [LARGE SCALE GENOMIC DNA]</scope>
    <source>
        <strain evidence="3 4">CBS 144469</strain>
    </source>
</reference>
<evidence type="ECO:0000256" key="1">
    <source>
        <dbReference type="SAM" id="Coils"/>
    </source>
</evidence>
<feature type="region of interest" description="Disordered" evidence="2">
    <location>
        <begin position="1"/>
        <end position="32"/>
    </location>
</feature>
<evidence type="ECO:0000256" key="2">
    <source>
        <dbReference type="SAM" id="MobiDB-lite"/>
    </source>
</evidence>
<protein>
    <submittedName>
        <fullName evidence="3">Uncharacterized protein</fullName>
    </submittedName>
</protein>
<sequence length="420" mass="46858">MRYKCNPERARPPTIHSTSRLHPTRQMPPSDVPPPALKYDTEFYPDTVTFLTGDNVLFAVPKRPFLSGSSTFAKKYQIVDDRQTEHIQVNLSNPMSFPVKLEYDSEAFQPFCRVLCPMERRETNQSLTQQQWIWVLRLSILWNFNDIRQRAIEMMNLTEPKLSPFDRITLGKELNIAAWLKSGYSELVTRGSSISFEEAQALGLQTAISLISIRESYLRLKYSKHGLPATLDEQIISALQSEFDSIYLVEQHCMMPKDREVAEKVRLKKVRAEEEAKREKECQRLRAELAEKEKWQKKENEELAKKRETLKALEAGVPATTKPSAPAKVLSVLPTTKIQAGPAPTPGTPASNSPFSSATPSAPQPATSAPVFPPNNSPFAALKQNTAGKGFLAFATQKTFGAGANSPFGVAPVSAPQVVV</sequence>
<evidence type="ECO:0000313" key="4">
    <source>
        <dbReference type="Proteomes" id="UP000521943"/>
    </source>
</evidence>
<feature type="coiled-coil region" evidence="1">
    <location>
        <begin position="273"/>
        <end position="316"/>
    </location>
</feature>
<feature type="compositionally biased region" description="Basic and acidic residues" evidence="2">
    <location>
        <begin position="1"/>
        <end position="11"/>
    </location>
</feature>
<keyword evidence="1" id="KW-0175">Coiled coil</keyword>
<name>A0A8H6I8X6_9AGAR</name>